<keyword evidence="1 6" id="KW-0597">Phosphoprotein</keyword>
<dbReference type="Proteomes" id="UP000189670">
    <property type="component" value="Unassembled WGS sequence"/>
</dbReference>
<evidence type="ECO:0000256" key="4">
    <source>
        <dbReference type="ARBA" id="ARBA00023125"/>
    </source>
</evidence>
<keyword evidence="5" id="KW-0804">Transcription</keyword>
<dbReference type="AlphaFoldDB" id="A0A1V1PF18"/>
<comment type="caution">
    <text evidence="8">The sequence shown here is derived from an EMBL/GenBank/DDBJ whole genome shotgun (WGS) entry which is preliminary data.</text>
</comment>
<dbReference type="GO" id="GO:0006355">
    <property type="term" value="P:regulation of DNA-templated transcription"/>
    <property type="evidence" value="ECO:0007669"/>
    <property type="project" value="TreeGrafter"/>
</dbReference>
<dbReference type="GO" id="GO:0000156">
    <property type="term" value="F:phosphorelay response regulator activity"/>
    <property type="evidence" value="ECO:0007669"/>
    <property type="project" value="TreeGrafter"/>
</dbReference>
<evidence type="ECO:0000256" key="3">
    <source>
        <dbReference type="ARBA" id="ARBA00023015"/>
    </source>
</evidence>
<dbReference type="Gene3D" id="3.40.50.2300">
    <property type="match status" value="1"/>
</dbReference>
<dbReference type="SUPFAM" id="SSF52172">
    <property type="entry name" value="CheY-like"/>
    <property type="match status" value="1"/>
</dbReference>
<evidence type="ECO:0000313" key="9">
    <source>
        <dbReference type="Proteomes" id="UP000189670"/>
    </source>
</evidence>
<evidence type="ECO:0000259" key="7">
    <source>
        <dbReference type="PROSITE" id="PS50110"/>
    </source>
</evidence>
<sequence length="147" mass="16874">MDDNLNNLKLLIEYLKHSGLKVLIARSGKEAIKRAKIVVPDLILLDIMMPGMNGYETCKALKDTPETYDIPVIFMTALADTTNKVKGFEHGAVDYITKPFQHEEVLMRISTHLTIIRQKQRLAELNATKDKFFPSWHMICVMHLHHC</sequence>
<evidence type="ECO:0000256" key="6">
    <source>
        <dbReference type="PROSITE-ProRule" id="PRU00169"/>
    </source>
</evidence>
<dbReference type="GO" id="GO:0032993">
    <property type="term" value="C:protein-DNA complex"/>
    <property type="evidence" value="ECO:0007669"/>
    <property type="project" value="TreeGrafter"/>
</dbReference>
<gene>
    <name evidence="8" type="ORF">OMM_06983</name>
</gene>
<name>A0A1V1PF18_9BACT</name>
<evidence type="ECO:0000256" key="5">
    <source>
        <dbReference type="ARBA" id="ARBA00023163"/>
    </source>
</evidence>
<dbReference type="PANTHER" id="PTHR48111:SF1">
    <property type="entry name" value="TWO-COMPONENT RESPONSE REGULATOR ORR33"/>
    <property type="match status" value="1"/>
</dbReference>
<accession>A0A1V1PF18</accession>
<dbReference type="GO" id="GO:0005829">
    <property type="term" value="C:cytosol"/>
    <property type="evidence" value="ECO:0007669"/>
    <property type="project" value="TreeGrafter"/>
</dbReference>
<dbReference type="SMART" id="SM00448">
    <property type="entry name" value="REC"/>
    <property type="match status" value="1"/>
</dbReference>
<dbReference type="GO" id="GO:0000976">
    <property type="term" value="F:transcription cis-regulatory region binding"/>
    <property type="evidence" value="ECO:0007669"/>
    <property type="project" value="TreeGrafter"/>
</dbReference>
<dbReference type="PROSITE" id="PS50110">
    <property type="entry name" value="RESPONSE_REGULATORY"/>
    <property type="match status" value="1"/>
</dbReference>
<proteinExistence type="predicted"/>
<evidence type="ECO:0000256" key="1">
    <source>
        <dbReference type="ARBA" id="ARBA00022553"/>
    </source>
</evidence>
<dbReference type="InterPro" id="IPR039420">
    <property type="entry name" value="WalR-like"/>
</dbReference>
<dbReference type="InterPro" id="IPR001789">
    <property type="entry name" value="Sig_transdc_resp-reg_receiver"/>
</dbReference>
<keyword evidence="4" id="KW-0238">DNA-binding</keyword>
<dbReference type="CDD" id="cd19920">
    <property type="entry name" value="REC_PA4781-like"/>
    <property type="match status" value="1"/>
</dbReference>
<evidence type="ECO:0000313" key="8">
    <source>
        <dbReference type="EMBL" id="ETR73363.1"/>
    </source>
</evidence>
<feature type="modified residue" description="4-aspartylphosphate" evidence="6">
    <location>
        <position position="46"/>
    </location>
</feature>
<dbReference type="Pfam" id="PF00072">
    <property type="entry name" value="Response_reg"/>
    <property type="match status" value="1"/>
</dbReference>
<organism evidence="8 9">
    <name type="scientific">Candidatus Magnetoglobus multicellularis str. Araruama</name>
    <dbReference type="NCBI Taxonomy" id="890399"/>
    <lineage>
        <taxon>Bacteria</taxon>
        <taxon>Pseudomonadati</taxon>
        <taxon>Thermodesulfobacteriota</taxon>
        <taxon>Desulfobacteria</taxon>
        <taxon>Desulfobacterales</taxon>
        <taxon>Desulfobacteraceae</taxon>
        <taxon>Candidatus Magnetoglobus</taxon>
    </lineage>
</organism>
<dbReference type="InterPro" id="IPR011006">
    <property type="entry name" value="CheY-like_superfamily"/>
</dbReference>
<dbReference type="PANTHER" id="PTHR48111">
    <property type="entry name" value="REGULATOR OF RPOS"/>
    <property type="match status" value="1"/>
</dbReference>
<reference evidence="9" key="1">
    <citation type="submission" date="2012-11" db="EMBL/GenBank/DDBJ databases">
        <authorList>
            <person name="Lucero-Rivera Y.E."/>
            <person name="Tovar-Ramirez D."/>
        </authorList>
    </citation>
    <scope>NUCLEOTIDE SEQUENCE [LARGE SCALE GENOMIC DNA]</scope>
    <source>
        <strain evidence="9">Araruama</strain>
    </source>
</reference>
<feature type="domain" description="Response regulatory" evidence="7">
    <location>
        <begin position="1"/>
        <end position="113"/>
    </location>
</feature>
<evidence type="ECO:0000256" key="2">
    <source>
        <dbReference type="ARBA" id="ARBA00023012"/>
    </source>
</evidence>
<keyword evidence="2" id="KW-0902">Two-component regulatory system</keyword>
<keyword evidence="3" id="KW-0805">Transcription regulation</keyword>
<protein>
    <submittedName>
        <fullName evidence="8">Response regulator receiver domain protein</fullName>
    </submittedName>
</protein>
<dbReference type="EMBL" id="ATBP01000068">
    <property type="protein sequence ID" value="ETR73363.1"/>
    <property type="molecule type" value="Genomic_DNA"/>
</dbReference>